<accession>W0F134</accession>
<dbReference type="KEGG" id="nso:NIASO_08260"/>
<dbReference type="EMBL" id="CP007035">
    <property type="protein sequence ID" value="AHF15154.1"/>
    <property type="molecule type" value="Genomic_DNA"/>
</dbReference>
<evidence type="ECO:0000313" key="1">
    <source>
        <dbReference type="EMBL" id="AHF15154.1"/>
    </source>
</evidence>
<dbReference type="eggNOG" id="ENOG5031E6R">
    <property type="taxonomic scope" value="Bacteria"/>
</dbReference>
<dbReference type="Proteomes" id="UP000003586">
    <property type="component" value="Chromosome"/>
</dbReference>
<sequence>MTNLEEKMLQNRVDPRGTLIVTPARGHWMGNRGRIHDEKKEIVRSFRLKAWITCLLAFKGRRRAVMAPNRYTELFFLDEATAFAAGHRPCFECRRNDYERFKLFWLKGNTDKGFDERTSIKEIDKVLHEERITKDGVKQTYKEQFKNLPDGAFILVREQPFLVTDGSVFEWSPYGYKESDFIPGQERVTVLTPRSIVKAFKAGYRPQVHESCLVHITDQ</sequence>
<evidence type="ECO:0000313" key="2">
    <source>
        <dbReference type="Proteomes" id="UP000003586"/>
    </source>
</evidence>
<dbReference type="STRING" id="929713.NIASO_08260"/>
<dbReference type="RefSeq" id="WP_008584668.1">
    <property type="nucleotide sequence ID" value="NZ_CP007035.1"/>
</dbReference>
<name>W0F134_9BACT</name>
<reference evidence="1 2" key="1">
    <citation type="submission" date="2013-12" db="EMBL/GenBank/DDBJ databases">
        <authorList>
            <consortium name="DOE Joint Genome Institute"/>
            <person name="Eisen J."/>
            <person name="Huntemann M."/>
            <person name="Han J."/>
            <person name="Chen A."/>
            <person name="Kyrpides N."/>
            <person name="Mavromatis K."/>
            <person name="Markowitz V."/>
            <person name="Palaniappan K."/>
            <person name="Ivanova N."/>
            <person name="Schaumberg A."/>
            <person name="Pati A."/>
            <person name="Liolios K."/>
            <person name="Nordberg H.P."/>
            <person name="Cantor M.N."/>
            <person name="Hua S.X."/>
            <person name="Woyke T."/>
        </authorList>
    </citation>
    <scope>NUCLEOTIDE SEQUENCE [LARGE SCALE GENOMIC DNA]</scope>
    <source>
        <strain evidence="2">DSM 19437</strain>
    </source>
</reference>
<proteinExistence type="predicted"/>
<organism evidence="1 2">
    <name type="scientific">Niabella soli DSM 19437</name>
    <dbReference type="NCBI Taxonomy" id="929713"/>
    <lineage>
        <taxon>Bacteria</taxon>
        <taxon>Pseudomonadati</taxon>
        <taxon>Bacteroidota</taxon>
        <taxon>Chitinophagia</taxon>
        <taxon>Chitinophagales</taxon>
        <taxon>Chitinophagaceae</taxon>
        <taxon>Niabella</taxon>
    </lineage>
</organism>
<gene>
    <name evidence="1" type="ORF">NIASO_08260</name>
</gene>
<protein>
    <submittedName>
        <fullName evidence="1">Uncharacterized protein</fullName>
    </submittedName>
</protein>
<dbReference type="AlphaFoldDB" id="W0F134"/>
<keyword evidence="2" id="KW-1185">Reference proteome</keyword>
<dbReference type="HOGENOM" id="CLU_097546_0_0_10"/>